<dbReference type="PANTHER" id="PTHR34390">
    <property type="entry name" value="UPF0442 PROTEIN YJJB-RELATED"/>
    <property type="match status" value="1"/>
</dbReference>
<comment type="subcellular location">
    <subcellularLocation>
        <location evidence="1">Cell membrane</location>
        <topology evidence="1">Multi-pass membrane protein</topology>
    </subcellularLocation>
</comment>
<dbReference type="GO" id="GO:0022857">
    <property type="term" value="F:transmembrane transporter activity"/>
    <property type="evidence" value="ECO:0007669"/>
    <property type="project" value="InterPro"/>
</dbReference>
<feature type="transmembrane region" description="Helical" evidence="7">
    <location>
        <begin position="224"/>
        <end position="248"/>
    </location>
</feature>
<dbReference type="AlphaFoldDB" id="A0A395W8B1"/>
<evidence type="ECO:0000256" key="2">
    <source>
        <dbReference type="ARBA" id="ARBA00022475"/>
    </source>
</evidence>
<evidence type="ECO:0000313" key="10">
    <source>
        <dbReference type="Proteomes" id="UP000265489"/>
    </source>
</evidence>
<gene>
    <name evidence="9" type="ORF">DWW32_12900</name>
</gene>
<keyword evidence="4 7" id="KW-1133">Transmembrane helix</keyword>
<dbReference type="Pfam" id="PF06738">
    <property type="entry name" value="ThrE"/>
    <property type="match status" value="1"/>
</dbReference>
<keyword evidence="3 7" id="KW-0812">Transmembrane</keyword>
<comment type="similarity">
    <text evidence="6">Belongs to the ThrE exporter (TC 2.A.79) family.</text>
</comment>
<evidence type="ECO:0000256" key="5">
    <source>
        <dbReference type="ARBA" id="ARBA00023136"/>
    </source>
</evidence>
<evidence type="ECO:0000256" key="7">
    <source>
        <dbReference type="SAM" id="Phobius"/>
    </source>
</evidence>
<reference evidence="9 10" key="1">
    <citation type="submission" date="2018-08" db="EMBL/GenBank/DDBJ databases">
        <title>A genome reference for cultivated species of the human gut microbiota.</title>
        <authorList>
            <person name="Zou Y."/>
            <person name="Xue W."/>
            <person name="Luo G."/>
        </authorList>
    </citation>
    <scope>NUCLEOTIDE SEQUENCE [LARGE SCALE GENOMIC DNA]</scope>
    <source>
        <strain evidence="9 10">AF15-20</strain>
    </source>
</reference>
<sequence length="249" mass="27335">MNIEKLLNTIIEAGKMLVESGAEVNRVEETMVRMCRCFEGIEYADSYVTLTGIMFSLTYENKTITRICRVHTGEVDLNRIDQINTLSRRICSNPMSVDELAGELDRIKGMSRYTFKETMFFGAVGAAGFGIFFNGTLLEIVMSFFIGILIRCISCFLSKHKLNSFLNNAISAGSAALSAQLIHQVLPQTNVDIMVISSFMLLVPGLAITNAIRDTIAGDYVSGVARAADAFLCAVAIAVGAGFVMYFWI</sequence>
<evidence type="ECO:0000256" key="4">
    <source>
        <dbReference type="ARBA" id="ARBA00022989"/>
    </source>
</evidence>
<organism evidence="9 10">
    <name type="scientific">Holdemanella biformis</name>
    <dbReference type="NCBI Taxonomy" id="1735"/>
    <lineage>
        <taxon>Bacteria</taxon>
        <taxon>Bacillati</taxon>
        <taxon>Bacillota</taxon>
        <taxon>Erysipelotrichia</taxon>
        <taxon>Erysipelotrichales</taxon>
        <taxon>Erysipelotrichaceae</taxon>
        <taxon>Holdemanella</taxon>
    </lineage>
</organism>
<evidence type="ECO:0000313" key="9">
    <source>
        <dbReference type="EMBL" id="RGU88618.1"/>
    </source>
</evidence>
<dbReference type="GeneID" id="66580820"/>
<dbReference type="PANTHER" id="PTHR34390:SF2">
    <property type="entry name" value="SUCCINATE TRANSPORTER SUBUNIT YJJP-RELATED"/>
    <property type="match status" value="1"/>
</dbReference>
<evidence type="ECO:0000256" key="3">
    <source>
        <dbReference type="ARBA" id="ARBA00022692"/>
    </source>
</evidence>
<evidence type="ECO:0000256" key="6">
    <source>
        <dbReference type="ARBA" id="ARBA00034125"/>
    </source>
</evidence>
<keyword evidence="5 7" id="KW-0472">Membrane</keyword>
<dbReference type="GO" id="GO:0005886">
    <property type="term" value="C:plasma membrane"/>
    <property type="evidence" value="ECO:0007669"/>
    <property type="project" value="UniProtKB-SubCell"/>
</dbReference>
<keyword evidence="2" id="KW-1003">Cell membrane</keyword>
<dbReference type="InterPro" id="IPR010619">
    <property type="entry name" value="ThrE-like_N"/>
</dbReference>
<protein>
    <submittedName>
        <fullName evidence="9">Threonine/serine exporter</fullName>
    </submittedName>
</protein>
<name>A0A395W8B1_9FIRM</name>
<proteinExistence type="inferred from homology"/>
<dbReference type="Proteomes" id="UP000265489">
    <property type="component" value="Unassembled WGS sequence"/>
</dbReference>
<evidence type="ECO:0000259" key="8">
    <source>
        <dbReference type="Pfam" id="PF06738"/>
    </source>
</evidence>
<feature type="transmembrane region" description="Helical" evidence="7">
    <location>
        <begin position="118"/>
        <end position="134"/>
    </location>
</feature>
<dbReference type="RefSeq" id="WP_118326023.1">
    <property type="nucleotide sequence ID" value="NZ_CATXNH010000012.1"/>
</dbReference>
<dbReference type="InterPro" id="IPR050539">
    <property type="entry name" value="ThrE_Dicarb/AminoAcid_Exp"/>
</dbReference>
<dbReference type="GO" id="GO:0015744">
    <property type="term" value="P:succinate transport"/>
    <property type="evidence" value="ECO:0007669"/>
    <property type="project" value="TreeGrafter"/>
</dbReference>
<feature type="transmembrane region" description="Helical" evidence="7">
    <location>
        <begin position="194"/>
        <end position="212"/>
    </location>
</feature>
<feature type="domain" description="Threonine/serine exporter-like N-terminal" evidence="8">
    <location>
        <begin position="9"/>
        <end position="247"/>
    </location>
</feature>
<accession>A0A395W8B1</accession>
<comment type="caution">
    <text evidence="9">The sequence shown here is derived from an EMBL/GenBank/DDBJ whole genome shotgun (WGS) entry which is preliminary data.</text>
</comment>
<evidence type="ECO:0000256" key="1">
    <source>
        <dbReference type="ARBA" id="ARBA00004651"/>
    </source>
</evidence>
<dbReference type="EMBL" id="QRYQ01000046">
    <property type="protein sequence ID" value="RGU88618.1"/>
    <property type="molecule type" value="Genomic_DNA"/>
</dbReference>